<evidence type="ECO:0000313" key="3">
    <source>
        <dbReference type="EMBL" id="SPD21400.1"/>
    </source>
</evidence>
<reference evidence="3" key="1">
    <citation type="submission" date="2018-02" db="EMBL/GenBank/DDBJ databases">
        <authorList>
            <person name="Cohen D.B."/>
            <person name="Kent A.D."/>
        </authorList>
    </citation>
    <scope>NUCLEOTIDE SEQUENCE</scope>
</reference>
<protein>
    <submittedName>
        <fullName evidence="3">Uncharacterized protein</fullName>
    </submittedName>
</protein>
<evidence type="ECO:0000313" key="2">
    <source>
        <dbReference type="EMBL" id="SPD19472.1"/>
    </source>
</evidence>
<organism evidence="3">
    <name type="scientific">Fagus sylvatica</name>
    <name type="common">Beechnut</name>
    <dbReference type="NCBI Taxonomy" id="28930"/>
    <lineage>
        <taxon>Eukaryota</taxon>
        <taxon>Viridiplantae</taxon>
        <taxon>Streptophyta</taxon>
        <taxon>Embryophyta</taxon>
        <taxon>Tracheophyta</taxon>
        <taxon>Spermatophyta</taxon>
        <taxon>Magnoliopsida</taxon>
        <taxon>eudicotyledons</taxon>
        <taxon>Gunneridae</taxon>
        <taxon>Pentapetalae</taxon>
        <taxon>rosids</taxon>
        <taxon>fabids</taxon>
        <taxon>Fagales</taxon>
        <taxon>Fagaceae</taxon>
        <taxon>Fagus</taxon>
    </lineage>
</organism>
<sequence>MALDHEPSHPNPNPTQTHLNPAGRYTPRFRIPLRRRKLPTIRLGGDKKPRRVVTLAKIFRRMRLRWLKLQYMLMLKKVKEYYKNLIKDLKEAGATLETFHHRLLLEASLAVPVMGVSFNNYPYLSGSDRPRTLTM</sequence>
<dbReference type="AlphaFoldDB" id="A0A2N9IBF8"/>
<dbReference type="EMBL" id="OIVN01004828">
    <property type="protein sequence ID" value="SPD19472.1"/>
    <property type="molecule type" value="Genomic_DNA"/>
</dbReference>
<dbReference type="PANTHER" id="PTHR34788:SF4">
    <property type="entry name" value="F15I1.22"/>
    <property type="match status" value="1"/>
</dbReference>
<feature type="region of interest" description="Disordered" evidence="1">
    <location>
        <begin position="1"/>
        <end position="24"/>
    </location>
</feature>
<dbReference type="EMBL" id="OIVN01005212">
    <property type="protein sequence ID" value="SPD21400.1"/>
    <property type="molecule type" value="Genomic_DNA"/>
</dbReference>
<name>A0A2N9IBF8_FAGSY</name>
<evidence type="ECO:0000256" key="1">
    <source>
        <dbReference type="SAM" id="MobiDB-lite"/>
    </source>
</evidence>
<accession>A0A2N9IBF8</accession>
<proteinExistence type="predicted"/>
<gene>
    <name evidence="2" type="ORF">FSB_LOCUS47354</name>
    <name evidence="3" type="ORF">FSB_LOCUS49282</name>
</gene>
<dbReference type="PANTHER" id="PTHR34788">
    <property type="entry name" value="F15I1.22"/>
    <property type="match status" value="1"/>
</dbReference>